<dbReference type="GO" id="GO:0005886">
    <property type="term" value="C:plasma membrane"/>
    <property type="evidence" value="ECO:0007669"/>
    <property type="project" value="UniProtKB-SubCell"/>
</dbReference>
<keyword evidence="6 8" id="KW-1133">Transmembrane helix</keyword>
<evidence type="ECO:0000256" key="5">
    <source>
        <dbReference type="ARBA" id="ARBA00022692"/>
    </source>
</evidence>
<protein>
    <submittedName>
        <fullName evidence="10">MFS transporter</fullName>
    </submittedName>
</protein>
<evidence type="ECO:0000256" key="2">
    <source>
        <dbReference type="ARBA" id="ARBA00008335"/>
    </source>
</evidence>
<proteinExistence type="inferred from homology"/>
<gene>
    <name evidence="10" type="ORF">AMYX_00410</name>
</gene>
<evidence type="ECO:0000256" key="1">
    <source>
        <dbReference type="ARBA" id="ARBA00004651"/>
    </source>
</evidence>
<feature type="transmembrane region" description="Helical" evidence="8">
    <location>
        <begin position="282"/>
        <end position="304"/>
    </location>
</feature>
<feature type="transmembrane region" description="Helical" evidence="8">
    <location>
        <begin position="24"/>
        <end position="46"/>
    </location>
</feature>
<feature type="transmembrane region" description="Helical" evidence="8">
    <location>
        <begin position="116"/>
        <end position="135"/>
    </location>
</feature>
<evidence type="ECO:0000259" key="9">
    <source>
        <dbReference type="PROSITE" id="PS50850"/>
    </source>
</evidence>
<dbReference type="Gene3D" id="1.20.1250.20">
    <property type="entry name" value="MFS general substrate transporter like domains"/>
    <property type="match status" value="1"/>
</dbReference>
<dbReference type="AlphaFoldDB" id="A0A7I9VGP0"/>
<comment type="subcellular location">
    <subcellularLocation>
        <location evidence="1">Cell membrane</location>
        <topology evidence="1">Multi-pass membrane protein</topology>
    </subcellularLocation>
</comment>
<evidence type="ECO:0000256" key="6">
    <source>
        <dbReference type="ARBA" id="ARBA00022989"/>
    </source>
</evidence>
<comment type="similarity">
    <text evidence="2">Belongs to the major facilitator superfamily.</text>
</comment>
<comment type="caution">
    <text evidence="10">The sequence shown here is derived from an EMBL/GenBank/DDBJ whole genome shotgun (WGS) entry which is preliminary data.</text>
</comment>
<keyword evidence="11" id="KW-1185">Reference proteome</keyword>
<feature type="domain" description="Major facilitator superfamily (MFS) profile" evidence="9">
    <location>
        <begin position="1"/>
        <end position="374"/>
    </location>
</feature>
<keyword evidence="3" id="KW-0813">Transport</keyword>
<evidence type="ECO:0000313" key="11">
    <source>
        <dbReference type="Proteomes" id="UP000503640"/>
    </source>
</evidence>
<dbReference type="PROSITE" id="PS50850">
    <property type="entry name" value="MFS"/>
    <property type="match status" value="1"/>
</dbReference>
<dbReference type="InterPro" id="IPR020846">
    <property type="entry name" value="MFS_dom"/>
</dbReference>
<organism evidence="10 11">
    <name type="scientific">Anaeromyxobacter diazotrophicus</name>
    <dbReference type="NCBI Taxonomy" id="2590199"/>
    <lineage>
        <taxon>Bacteria</taxon>
        <taxon>Pseudomonadati</taxon>
        <taxon>Myxococcota</taxon>
        <taxon>Myxococcia</taxon>
        <taxon>Myxococcales</taxon>
        <taxon>Cystobacterineae</taxon>
        <taxon>Anaeromyxobacteraceae</taxon>
        <taxon>Anaeromyxobacter</taxon>
    </lineage>
</organism>
<feature type="transmembrane region" description="Helical" evidence="8">
    <location>
        <begin position="258"/>
        <end position="276"/>
    </location>
</feature>
<dbReference type="GO" id="GO:0022857">
    <property type="term" value="F:transmembrane transporter activity"/>
    <property type="evidence" value="ECO:0007669"/>
    <property type="project" value="InterPro"/>
</dbReference>
<dbReference type="SUPFAM" id="SSF103473">
    <property type="entry name" value="MFS general substrate transporter"/>
    <property type="match status" value="1"/>
</dbReference>
<sequence>MACYADMYLTQPVLPELSREFGVAPAQAGLTVAAVVFAIAVTSTSYGALSDAWGRRRVMVTAAALLVVPTVACALAPSFRWLLALRALQGAFIPGVTAVSVAYAGDRWPPDRLTRVVAGIMGAAVAGGLLGRVMAGPVTAAFGWRATFLVGAAATALGAAGLARELAPADARQPLGLRRAYAGVLGHLREPRLVGAFLIGACLFFGWMGLFTFLPYHLTSARYRLPTALVSSVYLVYAAGVVASPVAGRLVQRVSPRAVMAAGLAAGALGAVLTLAGPLPIVVLGLVVFVGGAYTAQAVAPSFVNASARTAKGGANALYLTFYYVGGTFGASVPGLAWQRGGWPGVVAACVAAQAAALAANALLCGRRLRRDQNASSNAR</sequence>
<keyword evidence="4" id="KW-1003">Cell membrane</keyword>
<dbReference type="PANTHER" id="PTHR43271">
    <property type="entry name" value="BLL2771 PROTEIN"/>
    <property type="match status" value="1"/>
</dbReference>
<name>A0A7I9VGP0_9BACT</name>
<keyword evidence="7 8" id="KW-0472">Membrane</keyword>
<evidence type="ECO:0000256" key="7">
    <source>
        <dbReference type="ARBA" id="ARBA00023136"/>
    </source>
</evidence>
<dbReference type="InterPro" id="IPR011701">
    <property type="entry name" value="MFS"/>
</dbReference>
<dbReference type="Pfam" id="PF07690">
    <property type="entry name" value="MFS_1"/>
    <property type="match status" value="1"/>
</dbReference>
<evidence type="ECO:0000256" key="3">
    <source>
        <dbReference type="ARBA" id="ARBA00022448"/>
    </source>
</evidence>
<keyword evidence="5 8" id="KW-0812">Transmembrane</keyword>
<feature type="transmembrane region" description="Helical" evidence="8">
    <location>
        <begin position="141"/>
        <end position="163"/>
    </location>
</feature>
<feature type="transmembrane region" description="Helical" evidence="8">
    <location>
        <begin position="193"/>
        <end position="214"/>
    </location>
</feature>
<feature type="transmembrane region" description="Helical" evidence="8">
    <location>
        <begin position="234"/>
        <end position="251"/>
    </location>
</feature>
<accession>A0A7I9VGP0</accession>
<feature type="transmembrane region" description="Helical" evidence="8">
    <location>
        <begin position="316"/>
        <end position="337"/>
    </location>
</feature>
<dbReference type="InterPro" id="IPR036259">
    <property type="entry name" value="MFS_trans_sf"/>
</dbReference>
<dbReference type="CDD" id="cd17324">
    <property type="entry name" value="MFS_NepI_like"/>
    <property type="match status" value="1"/>
</dbReference>
<dbReference type="PANTHER" id="PTHR43271:SF1">
    <property type="entry name" value="INNER MEMBRANE TRANSPORT PROTEIN YNFM"/>
    <property type="match status" value="1"/>
</dbReference>
<dbReference type="EMBL" id="BJTG01000001">
    <property type="protein sequence ID" value="GEJ55300.1"/>
    <property type="molecule type" value="Genomic_DNA"/>
</dbReference>
<evidence type="ECO:0000256" key="4">
    <source>
        <dbReference type="ARBA" id="ARBA00022475"/>
    </source>
</evidence>
<dbReference type="Proteomes" id="UP000503640">
    <property type="component" value="Unassembled WGS sequence"/>
</dbReference>
<feature type="transmembrane region" description="Helical" evidence="8">
    <location>
        <begin position="343"/>
        <end position="364"/>
    </location>
</feature>
<reference evidence="11" key="1">
    <citation type="journal article" date="2020" name="Appl. Environ. Microbiol.">
        <title>Diazotrophic Anaeromyxobacter Isolates from Soils.</title>
        <authorList>
            <person name="Masuda Y."/>
            <person name="Yamanaka H."/>
            <person name="Xu Z.X."/>
            <person name="Shiratori Y."/>
            <person name="Aono T."/>
            <person name="Amachi S."/>
            <person name="Senoo K."/>
            <person name="Itoh H."/>
        </authorList>
    </citation>
    <scope>NUCLEOTIDE SEQUENCE [LARGE SCALE GENOMIC DNA]</scope>
    <source>
        <strain evidence="11">R267</strain>
    </source>
</reference>
<evidence type="ECO:0000313" key="10">
    <source>
        <dbReference type="EMBL" id="GEJ55300.1"/>
    </source>
</evidence>
<evidence type="ECO:0000256" key="8">
    <source>
        <dbReference type="SAM" id="Phobius"/>
    </source>
</evidence>
<feature type="transmembrane region" description="Helical" evidence="8">
    <location>
        <begin position="58"/>
        <end position="77"/>
    </location>
</feature>
<feature type="transmembrane region" description="Helical" evidence="8">
    <location>
        <begin position="83"/>
        <end position="104"/>
    </location>
</feature>